<accession>A0ABW8EWJ7</accession>
<dbReference type="PANTHER" id="PTHR11895">
    <property type="entry name" value="TRANSAMIDASE"/>
    <property type="match status" value="1"/>
</dbReference>
<keyword evidence="3" id="KW-1185">Reference proteome</keyword>
<dbReference type="NCBIfam" id="NF005565">
    <property type="entry name" value="PRK07235.1"/>
    <property type="match status" value="1"/>
</dbReference>
<dbReference type="EMBL" id="JBIUZV010000001">
    <property type="protein sequence ID" value="MFJ3044688.1"/>
    <property type="molecule type" value="Genomic_DNA"/>
</dbReference>
<dbReference type="PROSITE" id="PS00571">
    <property type="entry name" value="AMIDASES"/>
    <property type="match status" value="1"/>
</dbReference>
<dbReference type="InterPro" id="IPR000120">
    <property type="entry name" value="Amidase"/>
</dbReference>
<sequence>MPVPTPNQEQIVQIASEFGITLSESQLQAYQQQFEAVAHTYEVLDQLQVELPPVKYARSAWSFPSAEENPFNAWYVKTDIKGAAGGKLKGKRFAVKDNIAVADVPMMNGSAVLEGYVPEVDATVITRLLDAGATVAGKAHCEYYCLSGGSHTGAKGAVHNPLKHGYSAGGSSSGSAALVAAGEVDFALGADQGGSIRTPSSFCGLVGLKPTWGLVPYTGIMPIESSVDHVGPMTRTVADNALVLEVIAGPDGLDPRQSALAQAKPYTEVLGRGARGMRVAVITEGFGWDNSEPEVDNKVREAAAALRRLGATVDEVSIPMHRVATHIWAALITEGSTQQMMKGNGFGFNWKGLYLPSMMQAHARWRERADDLSETLKFSMVAGEFMTRAGGGTYYAKAQNLVRPLRAAYDQVLADYDVLLMPTLPMKATPLPPEDAPLPLVFQRAWEMMANTSPFDITGHPALQVPCASVDGLPIGMMLIGAHFEESRLYQLAAAFEREVDWRQA</sequence>
<reference evidence="2 3" key="1">
    <citation type="submission" date="2024-10" db="EMBL/GenBank/DDBJ databases">
        <title>The Natural Products Discovery Center: Release of the First 8490 Sequenced Strains for Exploring Actinobacteria Biosynthetic Diversity.</title>
        <authorList>
            <person name="Kalkreuter E."/>
            <person name="Kautsar S.A."/>
            <person name="Yang D."/>
            <person name="Bader C.D."/>
            <person name="Teijaro C.N."/>
            <person name="Fluegel L."/>
            <person name="Davis C.M."/>
            <person name="Simpson J.R."/>
            <person name="Lauterbach L."/>
            <person name="Steele A.D."/>
            <person name="Gui C."/>
            <person name="Meng S."/>
            <person name="Li G."/>
            <person name="Viehrig K."/>
            <person name="Ye F."/>
            <person name="Su P."/>
            <person name="Kiefer A.F."/>
            <person name="Nichols A."/>
            <person name="Cepeda A.J."/>
            <person name="Yan W."/>
            <person name="Fan B."/>
            <person name="Jiang Y."/>
            <person name="Adhikari A."/>
            <person name="Zheng C.-J."/>
            <person name="Schuster L."/>
            <person name="Cowan T.M."/>
            <person name="Smanski M.J."/>
            <person name="Chevrette M.G."/>
            <person name="De Carvalho L.P.S."/>
            <person name="Shen B."/>
        </authorList>
    </citation>
    <scope>NUCLEOTIDE SEQUENCE [LARGE SCALE GENOMIC DNA]</scope>
    <source>
        <strain evidence="2 3">NPDC087045</strain>
    </source>
</reference>
<dbReference type="SUPFAM" id="SSF75304">
    <property type="entry name" value="Amidase signature (AS) enzymes"/>
    <property type="match status" value="1"/>
</dbReference>
<dbReference type="InterPro" id="IPR020556">
    <property type="entry name" value="Amidase_CS"/>
</dbReference>
<dbReference type="Proteomes" id="UP001617427">
    <property type="component" value="Unassembled WGS sequence"/>
</dbReference>
<dbReference type="InterPro" id="IPR036928">
    <property type="entry name" value="AS_sf"/>
</dbReference>
<proteinExistence type="predicted"/>
<evidence type="ECO:0000313" key="2">
    <source>
        <dbReference type="EMBL" id="MFJ3044688.1"/>
    </source>
</evidence>
<protein>
    <submittedName>
        <fullName evidence="2">Amidase</fullName>
    </submittedName>
</protein>
<comment type="caution">
    <text evidence="2">The sequence shown here is derived from an EMBL/GenBank/DDBJ whole genome shotgun (WGS) entry which is preliminary data.</text>
</comment>
<name>A0ABW8EWJ7_9BURK</name>
<dbReference type="InterPro" id="IPR023631">
    <property type="entry name" value="Amidase_dom"/>
</dbReference>
<dbReference type="PANTHER" id="PTHR11895:SF170">
    <property type="entry name" value="AMIDASE"/>
    <property type="match status" value="1"/>
</dbReference>
<dbReference type="Pfam" id="PF01425">
    <property type="entry name" value="Amidase"/>
    <property type="match status" value="1"/>
</dbReference>
<evidence type="ECO:0000313" key="3">
    <source>
        <dbReference type="Proteomes" id="UP001617427"/>
    </source>
</evidence>
<feature type="domain" description="Amidase" evidence="1">
    <location>
        <begin position="76"/>
        <end position="489"/>
    </location>
</feature>
<gene>
    <name evidence="2" type="ORF">ACIPEN_02550</name>
</gene>
<dbReference type="RefSeq" id="WP_050468541.1">
    <property type="nucleotide sequence ID" value="NZ_JBIUZV010000001.1"/>
</dbReference>
<organism evidence="2 3">
    <name type="scientific">Herbaspirillum chlorophenolicum</name>
    <dbReference type="NCBI Taxonomy" id="211589"/>
    <lineage>
        <taxon>Bacteria</taxon>
        <taxon>Pseudomonadati</taxon>
        <taxon>Pseudomonadota</taxon>
        <taxon>Betaproteobacteria</taxon>
        <taxon>Burkholderiales</taxon>
        <taxon>Oxalobacteraceae</taxon>
        <taxon>Herbaspirillum</taxon>
    </lineage>
</organism>
<evidence type="ECO:0000259" key="1">
    <source>
        <dbReference type="Pfam" id="PF01425"/>
    </source>
</evidence>
<dbReference type="Gene3D" id="1.10.20.60">
    <property type="entry name" value="Glu-tRNAGln amidotransferase C subunit, N-terminal domain"/>
    <property type="match status" value="1"/>
</dbReference>
<dbReference type="Gene3D" id="3.90.1300.10">
    <property type="entry name" value="Amidase signature (AS) domain"/>
    <property type="match status" value="1"/>
</dbReference>